<proteinExistence type="predicted"/>
<evidence type="ECO:0000313" key="3">
    <source>
        <dbReference type="Proteomes" id="UP001412067"/>
    </source>
</evidence>
<keyword evidence="1" id="KW-1133">Transmembrane helix</keyword>
<feature type="transmembrane region" description="Helical" evidence="1">
    <location>
        <begin position="53"/>
        <end position="75"/>
    </location>
</feature>
<keyword evidence="1" id="KW-0812">Transmembrane</keyword>
<name>A0ABR2LTF0_9ASPA</name>
<comment type="caution">
    <text evidence="2">The sequence shown here is derived from an EMBL/GenBank/DDBJ whole genome shotgun (WGS) entry which is preliminary data.</text>
</comment>
<evidence type="ECO:0000256" key="1">
    <source>
        <dbReference type="SAM" id="Phobius"/>
    </source>
</evidence>
<keyword evidence="3" id="KW-1185">Reference proteome</keyword>
<organism evidence="2 3">
    <name type="scientific">Platanthera guangdongensis</name>
    <dbReference type="NCBI Taxonomy" id="2320717"/>
    <lineage>
        <taxon>Eukaryota</taxon>
        <taxon>Viridiplantae</taxon>
        <taxon>Streptophyta</taxon>
        <taxon>Embryophyta</taxon>
        <taxon>Tracheophyta</taxon>
        <taxon>Spermatophyta</taxon>
        <taxon>Magnoliopsida</taxon>
        <taxon>Liliopsida</taxon>
        <taxon>Asparagales</taxon>
        <taxon>Orchidaceae</taxon>
        <taxon>Orchidoideae</taxon>
        <taxon>Orchideae</taxon>
        <taxon>Orchidinae</taxon>
        <taxon>Platanthera</taxon>
    </lineage>
</organism>
<keyword evidence="1" id="KW-0472">Membrane</keyword>
<sequence>MPLLVQRTVVGRNYWTFEYDLESPGFTRTAFATLAIGNGTYHQYNFRACWGEWWWLETTEIVCFVLVILSTIVSLRLRK</sequence>
<dbReference type="EMBL" id="JBBWWR010000015">
    <property type="protein sequence ID" value="KAK8950166.1"/>
    <property type="molecule type" value="Genomic_DNA"/>
</dbReference>
<reference evidence="2 3" key="1">
    <citation type="journal article" date="2022" name="Nat. Plants">
        <title>Genomes of leafy and leafless Platanthera orchids illuminate the evolution of mycoheterotrophy.</title>
        <authorList>
            <person name="Li M.H."/>
            <person name="Liu K.W."/>
            <person name="Li Z."/>
            <person name="Lu H.C."/>
            <person name="Ye Q.L."/>
            <person name="Zhang D."/>
            <person name="Wang J.Y."/>
            <person name="Li Y.F."/>
            <person name="Zhong Z.M."/>
            <person name="Liu X."/>
            <person name="Yu X."/>
            <person name="Liu D.K."/>
            <person name="Tu X.D."/>
            <person name="Liu B."/>
            <person name="Hao Y."/>
            <person name="Liao X.Y."/>
            <person name="Jiang Y.T."/>
            <person name="Sun W.H."/>
            <person name="Chen J."/>
            <person name="Chen Y.Q."/>
            <person name="Ai Y."/>
            <person name="Zhai J.W."/>
            <person name="Wu S.S."/>
            <person name="Zhou Z."/>
            <person name="Hsiao Y.Y."/>
            <person name="Wu W.L."/>
            <person name="Chen Y.Y."/>
            <person name="Lin Y.F."/>
            <person name="Hsu J.L."/>
            <person name="Li C.Y."/>
            <person name="Wang Z.W."/>
            <person name="Zhao X."/>
            <person name="Zhong W.Y."/>
            <person name="Ma X.K."/>
            <person name="Ma L."/>
            <person name="Huang J."/>
            <person name="Chen G.Z."/>
            <person name="Huang M.Z."/>
            <person name="Huang L."/>
            <person name="Peng D.H."/>
            <person name="Luo Y.B."/>
            <person name="Zou S.Q."/>
            <person name="Chen S.P."/>
            <person name="Lan S."/>
            <person name="Tsai W.C."/>
            <person name="Van de Peer Y."/>
            <person name="Liu Z.J."/>
        </authorList>
    </citation>
    <scope>NUCLEOTIDE SEQUENCE [LARGE SCALE GENOMIC DNA]</scope>
    <source>
        <strain evidence="2">Lor288</strain>
    </source>
</reference>
<evidence type="ECO:0000313" key="2">
    <source>
        <dbReference type="EMBL" id="KAK8950166.1"/>
    </source>
</evidence>
<gene>
    <name evidence="2" type="ORF">KSP40_PGU008207</name>
</gene>
<protein>
    <submittedName>
        <fullName evidence="2">Uncharacterized protein</fullName>
    </submittedName>
</protein>
<accession>A0ABR2LTF0</accession>
<dbReference type="Proteomes" id="UP001412067">
    <property type="component" value="Unassembled WGS sequence"/>
</dbReference>